<protein>
    <recommendedName>
        <fullName evidence="5">Major facilitator superfamily (MFS) profile domain-containing protein</fullName>
    </recommendedName>
</protein>
<reference evidence="4" key="1">
    <citation type="journal article" date="2011" name="Proc. Natl. Acad. Sci. U.S.A.">
        <title>Obligate biotrophy features unraveled by the genomic analysis of rust fungi.</title>
        <authorList>
            <person name="Duplessis S."/>
            <person name="Cuomo C.A."/>
            <person name="Lin Y.-C."/>
            <person name="Aerts A."/>
            <person name="Tisserant E."/>
            <person name="Veneault-Fourrey C."/>
            <person name="Joly D.L."/>
            <person name="Hacquard S."/>
            <person name="Amselem J."/>
            <person name="Cantarel B.L."/>
            <person name="Chiu R."/>
            <person name="Coutinho P.M."/>
            <person name="Feau N."/>
            <person name="Field M."/>
            <person name="Frey P."/>
            <person name="Gelhaye E."/>
            <person name="Goldberg J."/>
            <person name="Grabherr M.G."/>
            <person name="Kodira C.D."/>
            <person name="Kohler A."/>
            <person name="Kuees U."/>
            <person name="Lindquist E.A."/>
            <person name="Lucas S.M."/>
            <person name="Mago R."/>
            <person name="Mauceli E."/>
            <person name="Morin E."/>
            <person name="Murat C."/>
            <person name="Pangilinan J.L."/>
            <person name="Park R."/>
            <person name="Pearson M."/>
            <person name="Quesneville H."/>
            <person name="Rouhier N."/>
            <person name="Sakthikumar S."/>
            <person name="Salamov A.A."/>
            <person name="Schmutz J."/>
            <person name="Selles B."/>
            <person name="Shapiro H."/>
            <person name="Tanguay P."/>
            <person name="Tuskan G.A."/>
            <person name="Henrissat B."/>
            <person name="Van de Peer Y."/>
            <person name="Rouze P."/>
            <person name="Ellis J.G."/>
            <person name="Dodds P.N."/>
            <person name="Schein J.E."/>
            <person name="Zhong S."/>
            <person name="Hamelin R.C."/>
            <person name="Grigoriev I.V."/>
            <person name="Szabo L.J."/>
            <person name="Martin F."/>
        </authorList>
    </citation>
    <scope>NUCLEOTIDE SEQUENCE [LARGE SCALE GENOMIC DNA]</scope>
    <source>
        <strain evidence="4">98AG31 / pathotype 3-4-7</strain>
    </source>
</reference>
<proteinExistence type="predicted"/>
<evidence type="ECO:0000256" key="1">
    <source>
        <dbReference type="SAM" id="MobiDB-lite"/>
    </source>
</evidence>
<accession>F4SDP3</accession>
<evidence type="ECO:0000313" key="4">
    <source>
        <dbReference type="Proteomes" id="UP000001072"/>
    </source>
</evidence>
<feature type="compositionally biased region" description="Acidic residues" evidence="1">
    <location>
        <begin position="102"/>
        <end position="112"/>
    </location>
</feature>
<dbReference type="HOGENOM" id="CLU_2146433_0_0_1"/>
<dbReference type="SUPFAM" id="SSF103473">
    <property type="entry name" value="MFS general substrate transporter"/>
    <property type="match status" value="1"/>
</dbReference>
<evidence type="ECO:0000256" key="2">
    <source>
        <dbReference type="SAM" id="Phobius"/>
    </source>
</evidence>
<dbReference type="GeneID" id="18928906"/>
<name>F4SDP3_MELLP</name>
<sequence>MSVIMIMRSPGVMCFVCPMMLVNMLSPSSSSLGTLNGIMQTCRALAQAISPMLGTSLFAISISSGILGGNLVWIVLGLISVLAQISSHRIPNEIETRKEGVTSEEDGVERHV</sequence>
<dbReference type="Proteomes" id="UP000001072">
    <property type="component" value="Unassembled WGS sequence"/>
</dbReference>
<dbReference type="AlphaFoldDB" id="F4SDP3"/>
<keyword evidence="2" id="KW-0812">Transmembrane</keyword>
<evidence type="ECO:0000313" key="3">
    <source>
        <dbReference type="EMBL" id="EGF97234.1"/>
    </source>
</evidence>
<gene>
    <name evidence="3" type="ORF">MELLADRAFT_54351</name>
</gene>
<keyword evidence="2" id="KW-1133">Transmembrane helix</keyword>
<feature type="region of interest" description="Disordered" evidence="1">
    <location>
        <begin position="93"/>
        <end position="112"/>
    </location>
</feature>
<dbReference type="RefSeq" id="XP_007419497.1">
    <property type="nucleotide sequence ID" value="XM_007419435.1"/>
</dbReference>
<evidence type="ECO:0008006" key="5">
    <source>
        <dbReference type="Google" id="ProtNLM"/>
    </source>
</evidence>
<keyword evidence="2" id="KW-0472">Membrane</keyword>
<organism evidence="4">
    <name type="scientific">Melampsora larici-populina (strain 98AG31 / pathotype 3-4-7)</name>
    <name type="common">Poplar leaf rust fungus</name>
    <dbReference type="NCBI Taxonomy" id="747676"/>
    <lineage>
        <taxon>Eukaryota</taxon>
        <taxon>Fungi</taxon>
        <taxon>Dikarya</taxon>
        <taxon>Basidiomycota</taxon>
        <taxon>Pucciniomycotina</taxon>
        <taxon>Pucciniomycetes</taxon>
        <taxon>Pucciniales</taxon>
        <taxon>Melampsoraceae</taxon>
        <taxon>Melampsora</taxon>
    </lineage>
</organism>
<dbReference type="OrthoDB" id="419616at2759"/>
<dbReference type="VEuPathDB" id="FungiDB:MELLADRAFT_54351"/>
<dbReference type="InParanoid" id="F4SDP3"/>
<feature type="transmembrane region" description="Helical" evidence="2">
    <location>
        <begin position="57"/>
        <end position="83"/>
    </location>
</feature>
<dbReference type="EMBL" id="GL883277">
    <property type="protein sequence ID" value="EGF97234.1"/>
    <property type="molecule type" value="Genomic_DNA"/>
</dbReference>
<dbReference type="InterPro" id="IPR036259">
    <property type="entry name" value="MFS_trans_sf"/>
</dbReference>
<dbReference type="KEGG" id="mlr:MELLADRAFT_54351"/>
<keyword evidence="4" id="KW-1185">Reference proteome</keyword>